<evidence type="ECO:0000313" key="1">
    <source>
        <dbReference type="EMBL" id="EFK54211.1"/>
    </source>
</evidence>
<gene>
    <name evidence="1" type="ORF">HMPREF0291_11868</name>
</gene>
<dbReference type="STRING" id="585529.HMPREF0291_11868"/>
<keyword evidence="2" id="KW-1185">Reference proteome</keyword>
<dbReference type="AlphaFoldDB" id="D7WDI0"/>
<comment type="caution">
    <text evidence="1">The sequence shown here is derived from an EMBL/GenBank/DDBJ whole genome shotgun (WGS) entry which is preliminary data.</text>
</comment>
<protein>
    <submittedName>
        <fullName evidence="1">Uncharacterized protein</fullName>
    </submittedName>
</protein>
<dbReference type="HOGENOM" id="CLU_3250132_0_0_11"/>
<evidence type="ECO:0000313" key="2">
    <source>
        <dbReference type="Proteomes" id="UP000004208"/>
    </source>
</evidence>
<name>D7WDI0_9CORY</name>
<proteinExistence type="predicted"/>
<organism evidence="1 2">
    <name type="scientific">Corynebacterium genitalium ATCC 33030</name>
    <dbReference type="NCBI Taxonomy" id="585529"/>
    <lineage>
        <taxon>Bacteria</taxon>
        <taxon>Bacillati</taxon>
        <taxon>Actinomycetota</taxon>
        <taxon>Actinomycetes</taxon>
        <taxon>Mycobacteriales</taxon>
        <taxon>Corynebacteriaceae</taxon>
        <taxon>Corynebacterium</taxon>
    </lineage>
</organism>
<reference evidence="1" key="1">
    <citation type="submission" date="2010-06" db="EMBL/GenBank/DDBJ databases">
        <authorList>
            <person name="Muzny D."/>
            <person name="Qin X."/>
            <person name="Buhay C."/>
            <person name="Dugan-Rocha S."/>
            <person name="Ding Y."/>
            <person name="Chen G."/>
            <person name="Hawes A."/>
            <person name="Holder M."/>
            <person name="Jhangiani S."/>
            <person name="Johnson A."/>
            <person name="Khan Z."/>
            <person name="Li Z."/>
            <person name="Liu W."/>
            <person name="Liu X."/>
            <person name="Perez L."/>
            <person name="Shen H."/>
            <person name="Wang Q."/>
            <person name="Watt J."/>
            <person name="Xi L."/>
            <person name="Xin Y."/>
            <person name="Zhou J."/>
            <person name="Deng J."/>
            <person name="Jiang H."/>
            <person name="Liu Y."/>
            <person name="Qu J."/>
            <person name="Song X.-Z."/>
            <person name="Zhang L."/>
            <person name="Villasana D."/>
            <person name="Johnson A."/>
            <person name="Liu J."/>
            <person name="Liyanage D."/>
            <person name="Lorensuhewa L."/>
            <person name="Robinson T."/>
            <person name="Song A."/>
            <person name="Song B.-B."/>
            <person name="Dinh H."/>
            <person name="Thornton R."/>
            <person name="Coyle M."/>
            <person name="Francisco L."/>
            <person name="Jackson L."/>
            <person name="Javaid M."/>
            <person name="Korchina V."/>
            <person name="Kovar C."/>
            <person name="Mata R."/>
            <person name="Mathew T."/>
            <person name="Ngo R."/>
            <person name="Nguyen L."/>
            <person name="Nguyen N."/>
            <person name="Okwuonu G."/>
            <person name="Ongeri F."/>
            <person name="Pham C."/>
            <person name="Simmons D."/>
            <person name="Wilczek-Boney K."/>
            <person name="Hale W."/>
            <person name="Jakkamsetti A."/>
            <person name="Pham P."/>
            <person name="Ruth R."/>
            <person name="San Lucas F."/>
            <person name="Warren J."/>
            <person name="Zhang J."/>
            <person name="Zhao Z."/>
            <person name="Zhou C."/>
            <person name="Zhu D."/>
            <person name="Lee S."/>
            <person name="Bess C."/>
            <person name="Blankenburg K."/>
            <person name="Forbes L."/>
            <person name="Fu Q."/>
            <person name="Gubbala S."/>
            <person name="Hirani K."/>
            <person name="Jayaseelan J.C."/>
            <person name="Lara F."/>
            <person name="Munidasa M."/>
            <person name="Palculict T."/>
            <person name="Patil S."/>
            <person name="Pu L.-L."/>
            <person name="Saada N."/>
            <person name="Tang L."/>
            <person name="Weissenberger G."/>
            <person name="Zhu Y."/>
            <person name="Hemphill L."/>
            <person name="Shang Y."/>
            <person name="Youmans B."/>
            <person name="Ayvaz T."/>
            <person name="Ross M."/>
            <person name="Santibanez J."/>
            <person name="Aqrawi P."/>
            <person name="Gross S."/>
            <person name="Joshi V."/>
            <person name="Fowler G."/>
            <person name="Nazareth L."/>
            <person name="Reid J."/>
            <person name="Worley K."/>
            <person name="Petrosino J."/>
            <person name="Highlander S."/>
            <person name="Gibbs R."/>
        </authorList>
    </citation>
    <scope>NUCLEOTIDE SEQUENCE [LARGE SCALE GENOMIC DNA]</scope>
    <source>
        <strain evidence="1">ATCC 33030</strain>
    </source>
</reference>
<sequence length="42" mass="4824">MLKPGETKQMIWVSPMPADQQPTNLSIEDTAHPDDYLQLKVR</sequence>
<dbReference type="EMBL" id="ACLJ02000003">
    <property type="protein sequence ID" value="EFK54211.1"/>
    <property type="molecule type" value="Genomic_DNA"/>
</dbReference>
<accession>D7WDI0</accession>
<dbReference type="Proteomes" id="UP000004208">
    <property type="component" value="Unassembled WGS sequence"/>
</dbReference>